<accession>A0A4Y7L391</accession>
<reference evidence="9 10" key="1">
    <citation type="journal article" date="2018" name="Science">
        <title>The opium poppy genome and morphinan production.</title>
        <authorList>
            <person name="Guo L."/>
            <person name="Winzer T."/>
            <person name="Yang X."/>
            <person name="Li Y."/>
            <person name="Ning Z."/>
            <person name="He Z."/>
            <person name="Teodor R."/>
            <person name="Lu Y."/>
            <person name="Bowser T.A."/>
            <person name="Graham I.A."/>
            <person name="Ye K."/>
        </authorList>
    </citation>
    <scope>NUCLEOTIDE SEQUENCE [LARGE SCALE GENOMIC DNA]</scope>
    <source>
        <strain evidence="10">cv. HN1</strain>
        <tissue evidence="9">Leaves</tissue>
    </source>
</reference>
<dbReference type="Proteomes" id="UP000316621">
    <property type="component" value="Chromosome 10"/>
</dbReference>
<dbReference type="EMBL" id="CM010724">
    <property type="protein sequence ID" value="RZC80023.1"/>
    <property type="molecule type" value="Genomic_DNA"/>
</dbReference>
<gene>
    <name evidence="9" type="ORF">C5167_042591</name>
</gene>
<dbReference type="Pfam" id="PF00560">
    <property type="entry name" value="LRR_1"/>
    <property type="match status" value="3"/>
</dbReference>
<dbReference type="Pfam" id="PF13855">
    <property type="entry name" value="LRR_8"/>
    <property type="match status" value="2"/>
</dbReference>
<dbReference type="InterPro" id="IPR001611">
    <property type="entry name" value="Leu-rich_rpt"/>
</dbReference>
<evidence type="ECO:0000313" key="9">
    <source>
        <dbReference type="EMBL" id="RZC80023.1"/>
    </source>
</evidence>
<organism evidence="9 10">
    <name type="scientific">Papaver somniferum</name>
    <name type="common">Opium poppy</name>
    <dbReference type="NCBI Taxonomy" id="3469"/>
    <lineage>
        <taxon>Eukaryota</taxon>
        <taxon>Viridiplantae</taxon>
        <taxon>Streptophyta</taxon>
        <taxon>Embryophyta</taxon>
        <taxon>Tracheophyta</taxon>
        <taxon>Spermatophyta</taxon>
        <taxon>Magnoliopsida</taxon>
        <taxon>Ranunculales</taxon>
        <taxon>Papaveraceae</taxon>
        <taxon>Papaveroideae</taxon>
        <taxon>Papaver</taxon>
    </lineage>
</organism>
<keyword evidence="5" id="KW-0547">Nucleotide-binding</keyword>
<dbReference type="SUPFAM" id="SSF52047">
    <property type="entry name" value="RNI-like"/>
    <property type="match status" value="1"/>
</dbReference>
<proteinExistence type="predicted"/>
<dbReference type="STRING" id="3469.A0A4Y7L391"/>
<keyword evidence="3" id="KW-0732">Signal</keyword>
<protein>
    <recommendedName>
        <fullName evidence="11">Leucine-rich repeat-containing N-terminal plant-type domain-containing protein</fullName>
    </recommendedName>
</protein>
<evidence type="ECO:0000256" key="7">
    <source>
        <dbReference type="ARBA" id="ARBA00023170"/>
    </source>
</evidence>
<evidence type="ECO:0000313" key="10">
    <source>
        <dbReference type="Proteomes" id="UP000316621"/>
    </source>
</evidence>
<dbReference type="PANTHER" id="PTHR48053">
    <property type="entry name" value="LEUCINE RICH REPEAT FAMILY PROTEIN, EXPRESSED"/>
    <property type="match status" value="1"/>
</dbReference>
<dbReference type="FunFam" id="3.80.10.10:FF:000041">
    <property type="entry name" value="LRR receptor-like serine/threonine-protein kinase ERECTA"/>
    <property type="match status" value="2"/>
</dbReference>
<keyword evidence="2" id="KW-0433">Leucine-rich repeat</keyword>
<comment type="subcellular location">
    <subcellularLocation>
        <location evidence="1">Membrane</location>
        <topology evidence="1">Single-pass membrane protein</topology>
    </subcellularLocation>
</comment>
<sequence length="288" mass="30995">MLEGEIPSSFGKLLSVTEIYLSGNRLSGGIPKSIGKLSLLLHLSISNNPIESPLPSEISSLKNLQTLDLSNNHLNLLTVPKWLGGMPSLSRIFLAGSGIKGEIPEFLRTTPSPILELDLSANHLTGSIPTWLGSLSMLYSLNLSRNALVSTLPDSFTKLQDLGVLDLHSNQLSGPVSKIFNIESRLPSSIGKLEAMKILGVSYNGLGFNLPGSLANVSSLETLKLQENKFTGEIPTGFLKLRNLKELDISDNLLVGRIPVGKPMSDFPKSSYSGNKGLCGKPLFPCKF</sequence>
<name>A0A4Y7L391_PAPSO</name>
<dbReference type="OMA" id="SCKKFTG"/>
<dbReference type="AlphaFoldDB" id="A0A4Y7L391"/>
<dbReference type="SMART" id="SM00369">
    <property type="entry name" value="LRR_TYP"/>
    <property type="match status" value="5"/>
</dbReference>
<dbReference type="GO" id="GO:0016020">
    <property type="term" value="C:membrane"/>
    <property type="evidence" value="ECO:0007669"/>
    <property type="project" value="UniProtKB-SubCell"/>
</dbReference>
<dbReference type="InterPro" id="IPR003591">
    <property type="entry name" value="Leu-rich_rpt_typical-subtyp"/>
</dbReference>
<evidence type="ECO:0000256" key="3">
    <source>
        <dbReference type="ARBA" id="ARBA00022729"/>
    </source>
</evidence>
<keyword evidence="7" id="KW-0675">Receptor</keyword>
<evidence type="ECO:0000256" key="6">
    <source>
        <dbReference type="ARBA" id="ARBA00022840"/>
    </source>
</evidence>
<evidence type="ECO:0000256" key="1">
    <source>
        <dbReference type="ARBA" id="ARBA00004167"/>
    </source>
</evidence>
<keyword evidence="6" id="KW-0067">ATP-binding</keyword>
<dbReference type="GO" id="GO:0005524">
    <property type="term" value="F:ATP binding"/>
    <property type="evidence" value="ECO:0007669"/>
    <property type="project" value="UniProtKB-KW"/>
</dbReference>
<dbReference type="Gramene" id="RZC80023">
    <property type="protein sequence ID" value="RZC80023"/>
    <property type="gene ID" value="C5167_042591"/>
</dbReference>
<evidence type="ECO:0000256" key="5">
    <source>
        <dbReference type="ARBA" id="ARBA00022741"/>
    </source>
</evidence>
<evidence type="ECO:0008006" key="11">
    <source>
        <dbReference type="Google" id="ProtNLM"/>
    </source>
</evidence>
<evidence type="ECO:0000256" key="4">
    <source>
        <dbReference type="ARBA" id="ARBA00022737"/>
    </source>
</evidence>
<dbReference type="Gene3D" id="3.80.10.10">
    <property type="entry name" value="Ribonuclease Inhibitor"/>
    <property type="match status" value="3"/>
</dbReference>
<keyword evidence="10" id="KW-1185">Reference proteome</keyword>
<evidence type="ECO:0000256" key="8">
    <source>
        <dbReference type="ARBA" id="ARBA00023180"/>
    </source>
</evidence>
<dbReference type="InterPro" id="IPR051716">
    <property type="entry name" value="Plant_RL_S/T_kinase"/>
</dbReference>
<evidence type="ECO:0000256" key="2">
    <source>
        <dbReference type="ARBA" id="ARBA00022614"/>
    </source>
</evidence>
<keyword evidence="4" id="KW-0677">Repeat</keyword>
<dbReference type="PROSITE" id="PS51450">
    <property type="entry name" value="LRR"/>
    <property type="match status" value="1"/>
</dbReference>
<dbReference type="InterPro" id="IPR032675">
    <property type="entry name" value="LRR_dom_sf"/>
</dbReference>
<dbReference type="PRINTS" id="PR00019">
    <property type="entry name" value="LEURICHRPT"/>
</dbReference>
<keyword evidence="8" id="KW-0325">Glycoprotein</keyword>
<dbReference type="PANTHER" id="PTHR48053:SF71">
    <property type="entry name" value="LEUCINE RICH REPEAT FAMILY PROTEIN, EXPRESSED"/>
    <property type="match status" value="1"/>
</dbReference>